<name>A2SEJ2_METPP</name>
<dbReference type="GO" id="GO:0043709">
    <property type="term" value="P:cell adhesion involved in single-species biofilm formation"/>
    <property type="evidence" value="ECO:0007669"/>
    <property type="project" value="TreeGrafter"/>
</dbReference>
<reference evidence="5 6" key="1">
    <citation type="journal article" date="2007" name="J. Bacteriol.">
        <title>Whole-genome analysis of the methyl tert-butyl ether-degrading beta-proteobacterium Methylibium petroleiphilum PM1.</title>
        <authorList>
            <person name="Kane S.R."/>
            <person name="Chakicherla A.Y."/>
            <person name="Chain P.S.G."/>
            <person name="Schmidt R."/>
            <person name="Shin M.W."/>
            <person name="Legler T.C."/>
            <person name="Scow K.M."/>
            <person name="Larimer F.W."/>
            <person name="Lucas S.M."/>
            <person name="Richardson P.M."/>
            <person name="Hristova K.R."/>
        </authorList>
    </citation>
    <scope>NUCLEOTIDE SEQUENCE [LARGE SCALE GENOMIC DNA]</scope>
    <source>
        <strain evidence="6">ATCC BAA-1232 / LMG 22953 / PM1</strain>
    </source>
</reference>
<dbReference type="InterPro" id="IPR000160">
    <property type="entry name" value="GGDEF_dom"/>
</dbReference>
<dbReference type="GO" id="GO:0005886">
    <property type="term" value="C:plasma membrane"/>
    <property type="evidence" value="ECO:0007669"/>
    <property type="project" value="TreeGrafter"/>
</dbReference>
<evidence type="ECO:0000256" key="3">
    <source>
        <dbReference type="SAM" id="Coils"/>
    </source>
</evidence>
<dbReference type="CDD" id="cd01949">
    <property type="entry name" value="GGDEF"/>
    <property type="match status" value="1"/>
</dbReference>
<dbReference type="NCBIfam" id="TIGR00254">
    <property type="entry name" value="GGDEF"/>
    <property type="match status" value="1"/>
</dbReference>
<dbReference type="EMBL" id="CP000555">
    <property type="protein sequence ID" value="ABM93981.1"/>
    <property type="molecule type" value="Genomic_DNA"/>
</dbReference>
<gene>
    <name evidence="5" type="ordered locus">Mpe_A1019</name>
</gene>
<sequence>MISGNYPDSVERSSELLRLALPQMAKHSVALHPINYAVWYEYVSGRSSDLKAEIERLTADGRALTEADVARLFKAYVAPVGLETSERVAENARRILRSMEQDALEATDRTSAFDQSLSQWQAELDREANGGAVLQGVVDSTREMSEAMRQLQSRLDVNQREIAQLRAEVAAARSEAQTDSLTGLHNRRSFEQHIAKFLADREAAMSLVLVDIDHFKLVNDTHGHLFGDQVLMAVARVLKESVRNDDLAARIGGEEFALLLPSTPLKGAVELAERIRTSIANSRIRRRNSEQQVGQITVSLGVADLWPSDNGESWFSRADEALYASKREGRNRVTAPSLLSRHAVTGGVNRS</sequence>
<dbReference type="PROSITE" id="PS50887">
    <property type="entry name" value="GGDEF"/>
    <property type="match status" value="1"/>
</dbReference>
<dbReference type="GO" id="GO:0052621">
    <property type="term" value="F:diguanylate cyclase activity"/>
    <property type="evidence" value="ECO:0007669"/>
    <property type="project" value="UniProtKB-EC"/>
</dbReference>
<feature type="coiled-coil region" evidence="3">
    <location>
        <begin position="148"/>
        <end position="175"/>
    </location>
</feature>
<dbReference type="Pfam" id="PF00990">
    <property type="entry name" value="GGDEF"/>
    <property type="match status" value="1"/>
</dbReference>
<evidence type="ECO:0000256" key="1">
    <source>
        <dbReference type="ARBA" id="ARBA00012528"/>
    </source>
</evidence>
<dbReference type="Proteomes" id="UP000000366">
    <property type="component" value="Chromosome"/>
</dbReference>
<evidence type="ECO:0000313" key="6">
    <source>
        <dbReference type="Proteomes" id="UP000000366"/>
    </source>
</evidence>
<dbReference type="KEGG" id="mpt:Mpe_A1019"/>
<dbReference type="HOGENOM" id="CLU_000445_11_5_4"/>
<feature type="coiled-coil region" evidence="3">
    <location>
        <begin position="82"/>
        <end position="109"/>
    </location>
</feature>
<feature type="domain" description="GGDEF" evidence="4">
    <location>
        <begin position="203"/>
        <end position="338"/>
    </location>
</feature>
<dbReference type="EC" id="2.7.7.65" evidence="1"/>
<dbReference type="InterPro" id="IPR043128">
    <property type="entry name" value="Rev_trsase/Diguanyl_cyclase"/>
</dbReference>
<evidence type="ECO:0000259" key="4">
    <source>
        <dbReference type="PROSITE" id="PS50887"/>
    </source>
</evidence>
<proteinExistence type="predicted"/>
<comment type="catalytic activity">
    <reaction evidence="2">
        <text>2 GTP = 3',3'-c-di-GMP + 2 diphosphate</text>
        <dbReference type="Rhea" id="RHEA:24898"/>
        <dbReference type="ChEBI" id="CHEBI:33019"/>
        <dbReference type="ChEBI" id="CHEBI:37565"/>
        <dbReference type="ChEBI" id="CHEBI:58805"/>
        <dbReference type="EC" id="2.7.7.65"/>
    </reaction>
</comment>
<dbReference type="SMART" id="SM00267">
    <property type="entry name" value="GGDEF"/>
    <property type="match status" value="1"/>
</dbReference>
<organism evidence="5 6">
    <name type="scientific">Methylibium petroleiphilum (strain ATCC BAA-1232 / LMG 22953 / PM1)</name>
    <dbReference type="NCBI Taxonomy" id="420662"/>
    <lineage>
        <taxon>Bacteria</taxon>
        <taxon>Pseudomonadati</taxon>
        <taxon>Pseudomonadota</taxon>
        <taxon>Betaproteobacteria</taxon>
        <taxon>Burkholderiales</taxon>
        <taxon>Sphaerotilaceae</taxon>
        <taxon>Methylibium</taxon>
    </lineage>
</organism>
<evidence type="ECO:0000313" key="5">
    <source>
        <dbReference type="EMBL" id="ABM93981.1"/>
    </source>
</evidence>
<keyword evidence="6" id="KW-1185">Reference proteome</keyword>
<dbReference type="SUPFAM" id="SSF55073">
    <property type="entry name" value="Nucleotide cyclase"/>
    <property type="match status" value="1"/>
</dbReference>
<dbReference type="eggNOG" id="COG3706">
    <property type="taxonomic scope" value="Bacteria"/>
</dbReference>
<dbReference type="PANTHER" id="PTHR45138:SF9">
    <property type="entry name" value="DIGUANYLATE CYCLASE DGCM-RELATED"/>
    <property type="match status" value="1"/>
</dbReference>
<dbReference type="GO" id="GO:1902201">
    <property type="term" value="P:negative regulation of bacterial-type flagellum-dependent cell motility"/>
    <property type="evidence" value="ECO:0007669"/>
    <property type="project" value="TreeGrafter"/>
</dbReference>
<dbReference type="Gene3D" id="3.30.70.270">
    <property type="match status" value="1"/>
</dbReference>
<dbReference type="InterPro" id="IPR050469">
    <property type="entry name" value="Diguanylate_Cyclase"/>
</dbReference>
<dbReference type="InterPro" id="IPR029787">
    <property type="entry name" value="Nucleotide_cyclase"/>
</dbReference>
<dbReference type="AlphaFoldDB" id="A2SEJ2"/>
<evidence type="ECO:0000256" key="2">
    <source>
        <dbReference type="ARBA" id="ARBA00034247"/>
    </source>
</evidence>
<accession>A2SEJ2</accession>
<dbReference type="STRING" id="420662.Mpe_A1019"/>
<keyword evidence="3" id="KW-0175">Coiled coil</keyword>
<protein>
    <recommendedName>
        <fullName evidence="1">diguanylate cyclase</fullName>
        <ecNumber evidence="1">2.7.7.65</ecNumber>
    </recommendedName>
</protein>
<dbReference type="PANTHER" id="PTHR45138">
    <property type="entry name" value="REGULATORY COMPONENTS OF SENSORY TRANSDUCTION SYSTEM"/>
    <property type="match status" value="1"/>
</dbReference>
<dbReference type="FunFam" id="3.30.70.270:FF:000001">
    <property type="entry name" value="Diguanylate cyclase domain protein"/>
    <property type="match status" value="1"/>
</dbReference>